<dbReference type="PATRIC" id="fig|861450.3.peg.1204"/>
<evidence type="ECO:0000256" key="1">
    <source>
        <dbReference type="ARBA" id="ARBA00012771"/>
    </source>
</evidence>
<dbReference type="EC" id="2.1.1.297" evidence="1"/>
<proteinExistence type="predicted"/>
<feature type="domain" description="Methyltransferase small" evidence="6">
    <location>
        <begin position="101"/>
        <end position="162"/>
    </location>
</feature>
<reference evidence="8 9" key="1">
    <citation type="submission" date="2011-08" db="EMBL/GenBank/DDBJ databases">
        <authorList>
            <person name="Weinstock G."/>
            <person name="Sodergren E."/>
            <person name="Clifton S."/>
            <person name="Fulton L."/>
            <person name="Fulton B."/>
            <person name="Courtney L."/>
            <person name="Fronick C."/>
            <person name="Harrison M."/>
            <person name="Strong C."/>
            <person name="Farmer C."/>
            <person name="Delahaunty K."/>
            <person name="Markovic C."/>
            <person name="Hall O."/>
            <person name="Minx P."/>
            <person name="Tomlinson C."/>
            <person name="Mitreva M."/>
            <person name="Hou S."/>
            <person name="Chen J."/>
            <person name="Wollam A."/>
            <person name="Pepin K.H."/>
            <person name="Johnson M."/>
            <person name="Bhonagiri V."/>
            <person name="Zhang X."/>
            <person name="Suruliraj S."/>
            <person name="Warren W."/>
            <person name="Chinwalla A."/>
            <person name="Mardis E.R."/>
            <person name="Wilson R.K."/>
        </authorList>
    </citation>
    <scope>NUCLEOTIDE SEQUENCE [LARGE SCALE GENOMIC DNA]</scope>
    <source>
        <strain evidence="8 9">F0357</strain>
    </source>
</reference>
<dbReference type="InterPro" id="IPR007848">
    <property type="entry name" value="Small_mtfrase_dom"/>
</dbReference>
<evidence type="ECO:0000259" key="7">
    <source>
        <dbReference type="Pfam" id="PF17827"/>
    </source>
</evidence>
<dbReference type="eggNOG" id="COG2890">
    <property type="taxonomic scope" value="Bacteria"/>
</dbReference>
<dbReference type="SUPFAM" id="SSF53335">
    <property type="entry name" value="S-adenosyl-L-methionine-dependent methyltransferases"/>
    <property type="match status" value="1"/>
</dbReference>
<dbReference type="STRING" id="861450.HMPREF0080_01290"/>
<keyword evidence="9" id="KW-1185">Reference proteome</keyword>
<dbReference type="RefSeq" id="WP_006790266.1">
    <property type="nucleotide sequence ID" value="NZ_JH417594.1"/>
</dbReference>
<evidence type="ECO:0000313" key="9">
    <source>
        <dbReference type="Proteomes" id="UP000005481"/>
    </source>
</evidence>
<evidence type="ECO:0000256" key="5">
    <source>
        <dbReference type="ARBA" id="ARBA00048391"/>
    </source>
</evidence>
<dbReference type="AlphaFoldDB" id="G9YI06"/>
<dbReference type="InterPro" id="IPR029063">
    <property type="entry name" value="SAM-dependent_MTases_sf"/>
</dbReference>
<evidence type="ECO:0000256" key="2">
    <source>
        <dbReference type="ARBA" id="ARBA00022603"/>
    </source>
</evidence>
<dbReference type="Gene3D" id="1.10.8.10">
    <property type="entry name" value="DNA helicase RuvA subunit, C-terminal domain"/>
    <property type="match status" value="1"/>
</dbReference>
<protein>
    <recommendedName>
        <fullName evidence="1">peptide chain release factor N(5)-glutamine methyltransferase</fullName>
        <ecNumber evidence="1">2.1.1.297</ecNumber>
    </recommendedName>
</protein>
<dbReference type="InterPro" id="IPR040758">
    <property type="entry name" value="PrmC_N"/>
</dbReference>
<dbReference type="PANTHER" id="PTHR18895:SF74">
    <property type="entry name" value="MTRF1L RELEASE FACTOR GLUTAMINE METHYLTRANSFERASE"/>
    <property type="match status" value="1"/>
</dbReference>
<evidence type="ECO:0000313" key="8">
    <source>
        <dbReference type="EMBL" id="EHM40268.1"/>
    </source>
</evidence>
<comment type="catalytic activity">
    <reaction evidence="5">
        <text>L-glutaminyl-[peptide chain release factor] + S-adenosyl-L-methionine = N(5)-methyl-L-glutaminyl-[peptide chain release factor] + S-adenosyl-L-homocysteine + H(+)</text>
        <dbReference type="Rhea" id="RHEA:42896"/>
        <dbReference type="Rhea" id="RHEA-COMP:10271"/>
        <dbReference type="Rhea" id="RHEA-COMP:10272"/>
        <dbReference type="ChEBI" id="CHEBI:15378"/>
        <dbReference type="ChEBI" id="CHEBI:30011"/>
        <dbReference type="ChEBI" id="CHEBI:57856"/>
        <dbReference type="ChEBI" id="CHEBI:59789"/>
        <dbReference type="ChEBI" id="CHEBI:61891"/>
        <dbReference type="EC" id="2.1.1.297"/>
    </reaction>
</comment>
<dbReference type="Pfam" id="PF17827">
    <property type="entry name" value="PrmC_N"/>
    <property type="match status" value="1"/>
</dbReference>
<gene>
    <name evidence="8" type="ORF">HMPREF0080_01290</name>
</gene>
<sequence length="193" mass="21486">MNKQWTVGSILQWTQRFFAEKEIDTPRLDAEILLAHVLGKERIYLYAHYDEPMTPGELAAYKDIIKKRAARYPVARILGVQPFMGLDFSVSAAVLVPRPETELLIETVEKEEDRQAPLRILDMGTGSGAIIISLLHHFTTATGRGVDISAEALAVAKKNGEAFVLTASSGRKATFLPTCRRNNMTGLFPTRRT</sequence>
<accession>G9YI06</accession>
<evidence type="ECO:0000259" key="6">
    <source>
        <dbReference type="Pfam" id="PF05175"/>
    </source>
</evidence>
<dbReference type="GO" id="GO:0102559">
    <property type="term" value="F:peptide chain release factor N(5)-glutamine methyltransferase activity"/>
    <property type="evidence" value="ECO:0007669"/>
    <property type="project" value="UniProtKB-EC"/>
</dbReference>
<comment type="caution">
    <text evidence="8">The sequence shown here is derived from an EMBL/GenBank/DDBJ whole genome shotgun (WGS) entry which is preliminary data.</text>
</comment>
<keyword evidence="2" id="KW-0489">Methyltransferase</keyword>
<dbReference type="HOGENOM" id="CLU_1406185_0_0_9"/>
<name>G9YI06_9FIRM</name>
<organism evidence="8 9">
    <name type="scientific">Anaeroglobus geminatus F0357</name>
    <dbReference type="NCBI Taxonomy" id="861450"/>
    <lineage>
        <taxon>Bacteria</taxon>
        <taxon>Bacillati</taxon>
        <taxon>Bacillota</taxon>
        <taxon>Negativicutes</taxon>
        <taxon>Veillonellales</taxon>
        <taxon>Veillonellaceae</taxon>
        <taxon>Anaeroglobus</taxon>
    </lineage>
</organism>
<dbReference type="EMBL" id="AGCJ01000052">
    <property type="protein sequence ID" value="EHM40268.1"/>
    <property type="molecule type" value="Genomic_DNA"/>
</dbReference>
<dbReference type="Gene3D" id="3.40.50.150">
    <property type="entry name" value="Vaccinia Virus protein VP39"/>
    <property type="match status" value="1"/>
</dbReference>
<feature type="domain" description="Release factor glutamine methyltransferase N-terminal" evidence="7">
    <location>
        <begin position="10"/>
        <end position="79"/>
    </location>
</feature>
<dbReference type="InterPro" id="IPR050320">
    <property type="entry name" value="N5-glutamine_MTase"/>
</dbReference>
<dbReference type="PANTHER" id="PTHR18895">
    <property type="entry name" value="HEMK METHYLTRANSFERASE"/>
    <property type="match status" value="1"/>
</dbReference>
<dbReference type="InterPro" id="IPR004556">
    <property type="entry name" value="HemK-like"/>
</dbReference>
<dbReference type="Pfam" id="PF05175">
    <property type="entry name" value="MTS"/>
    <property type="match status" value="1"/>
</dbReference>
<evidence type="ECO:0000256" key="3">
    <source>
        <dbReference type="ARBA" id="ARBA00022679"/>
    </source>
</evidence>
<dbReference type="Proteomes" id="UP000005481">
    <property type="component" value="Unassembled WGS sequence"/>
</dbReference>
<keyword evidence="3" id="KW-0808">Transferase</keyword>
<keyword evidence="4" id="KW-0949">S-adenosyl-L-methionine</keyword>
<dbReference type="NCBIfam" id="TIGR00536">
    <property type="entry name" value="hemK_fam"/>
    <property type="match status" value="1"/>
</dbReference>
<evidence type="ECO:0000256" key="4">
    <source>
        <dbReference type="ARBA" id="ARBA00022691"/>
    </source>
</evidence>
<dbReference type="GO" id="GO:0032259">
    <property type="term" value="P:methylation"/>
    <property type="evidence" value="ECO:0007669"/>
    <property type="project" value="UniProtKB-KW"/>
</dbReference>